<proteinExistence type="predicted"/>
<dbReference type="InterPro" id="IPR036170">
    <property type="entry name" value="YezG-like_sf"/>
</dbReference>
<reference evidence="2 3" key="1">
    <citation type="submission" date="2021-11" db="EMBL/GenBank/DDBJ databases">
        <title>Genomic of Niabella pedocola.</title>
        <authorList>
            <person name="Wu T."/>
        </authorList>
    </citation>
    <scope>NUCLEOTIDE SEQUENCE [LARGE SCALE GENOMIC DNA]</scope>
    <source>
        <strain evidence="2 3">JCM 31011</strain>
    </source>
</reference>
<feature type="domain" description="Immunity protein Imm5" evidence="1">
    <location>
        <begin position="12"/>
        <end position="177"/>
    </location>
</feature>
<accession>A0ABS8PRS6</accession>
<keyword evidence="3" id="KW-1185">Reference proteome</keyword>
<comment type="caution">
    <text evidence="2">The sequence shown here is derived from an EMBL/GenBank/DDBJ whole genome shotgun (WGS) entry which is preliminary data.</text>
</comment>
<evidence type="ECO:0000313" key="2">
    <source>
        <dbReference type="EMBL" id="MCD2422963.1"/>
    </source>
</evidence>
<dbReference type="Proteomes" id="UP001199816">
    <property type="component" value="Unassembled WGS sequence"/>
</dbReference>
<evidence type="ECO:0000259" key="1">
    <source>
        <dbReference type="Pfam" id="PF14423"/>
    </source>
</evidence>
<dbReference type="EMBL" id="JAJNEC010000005">
    <property type="protein sequence ID" value="MCD2422963.1"/>
    <property type="molecule type" value="Genomic_DNA"/>
</dbReference>
<protein>
    <submittedName>
        <fullName evidence="2">Immunity protein Imm5</fullName>
    </submittedName>
</protein>
<gene>
    <name evidence="2" type="ORF">LQ567_09335</name>
</gene>
<sequence>MNNNLTTLKDQALAAISKDPKGALPVDIRNRIFGELDERSAALLLLRTLLFVRPLWNRTWPHDPYWDDLFTHIEAFTGGEYDATKLAARIRQAHTYMERRMEEEKLDAAYAGLALVYAGYEITSHNVQATAAEDEADSDPENWSALFVASLACNGGCADLTQIDPVRNRAFWNYFITGIDAAVQQLPLPPIAAAEPTATSEERPRKQFTLFLNGDERSTGELLQLYTQLMTDNGWKALKLESYYVNNKHSMTVFYQPDQSEAAWTKMDNMKLFSFNNKNEIRLKIGALRDAMYRCRPAEGAWYKMELLIEAGDAHAFSFFYDTQFPFFNSWADQLDFIKDFETYSRDEAFIPEWLKEILVFNQPR</sequence>
<dbReference type="Pfam" id="PF14423">
    <property type="entry name" value="Imm5"/>
    <property type="match status" value="1"/>
</dbReference>
<evidence type="ECO:0000313" key="3">
    <source>
        <dbReference type="Proteomes" id="UP001199816"/>
    </source>
</evidence>
<dbReference type="SUPFAM" id="SSF160424">
    <property type="entry name" value="BH3703-like"/>
    <property type="match status" value="1"/>
</dbReference>
<dbReference type="RefSeq" id="WP_231004234.1">
    <property type="nucleotide sequence ID" value="NZ_JAJNEC010000005.1"/>
</dbReference>
<dbReference type="InterPro" id="IPR025675">
    <property type="entry name" value="Imm5"/>
</dbReference>
<name>A0ABS8PRS6_9BACT</name>
<organism evidence="2 3">
    <name type="scientific">Niabella pedocola</name>
    <dbReference type="NCBI Taxonomy" id="1752077"/>
    <lineage>
        <taxon>Bacteria</taxon>
        <taxon>Pseudomonadati</taxon>
        <taxon>Bacteroidota</taxon>
        <taxon>Chitinophagia</taxon>
        <taxon>Chitinophagales</taxon>
        <taxon>Chitinophagaceae</taxon>
        <taxon>Niabella</taxon>
    </lineage>
</organism>